<feature type="compositionally biased region" description="Basic and acidic residues" evidence="5">
    <location>
        <begin position="495"/>
        <end position="514"/>
    </location>
</feature>
<protein>
    <submittedName>
        <fullName evidence="9">Organic cation transporter protein-like</fullName>
    </submittedName>
</protein>
<dbReference type="KEGG" id="goe:100897401"/>
<dbReference type="PANTHER" id="PTHR24064">
    <property type="entry name" value="SOLUTE CARRIER FAMILY 22 MEMBER"/>
    <property type="match status" value="1"/>
</dbReference>
<keyword evidence="4 6" id="KW-0472">Membrane</keyword>
<organism evidence="8 9">
    <name type="scientific">Galendromus occidentalis</name>
    <name type="common">western predatory mite</name>
    <dbReference type="NCBI Taxonomy" id="34638"/>
    <lineage>
        <taxon>Eukaryota</taxon>
        <taxon>Metazoa</taxon>
        <taxon>Ecdysozoa</taxon>
        <taxon>Arthropoda</taxon>
        <taxon>Chelicerata</taxon>
        <taxon>Arachnida</taxon>
        <taxon>Acari</taxon>
        <taxon>Parasitiformes</taxon>
        <taxon>Mesostigmata</taxon>
        <taxon>Gamasina</taxon>
        <taxon>Phytoseioidea</taxon>
        <taxon>Phytoseiidae</taxon>
        <taxon>Typhlodrominae</taxon>
        <taxon>Galendromus</taxon>
    </lineage>
</organism>
<dbReference type="GO" id="GO:0016020">
    <property type="term" value="C:membrane"/>
    <property type="evidence" value="ECO:0007669"/>
    <property type="project" value="UniProtKB-SubCell"/>
</dbReference>
<dbReference type="GeneID" id="100897401"/>
<dbReference type="InterPro" id="IPR020846">
    <property type="entry name" value="MFS_dom"/>
</dbReference>
<keyword evidence="3 6" id="KW-1133">Transmembrane helix</keyword>
<evidence type="ECO:0000256" key="2">
    <source>
        <dbReference type="ARBA" id="ARBA00022692"/>
    </source>
</evidence>
<dbReference type="PROSITE" id="PS50850">
    <property type="entry name" value="MFS"/>
    <property type="match status" value="1"/>
</dbReference>
<evidence type="ECO:0000256" key="4">
    <source>
        <dbReference type="ARBA" id="ARBA00023136"/>
    </source>
</evidence>
<evidence type="ECO:0000256" key="3">
    <source>
        <dbReference type="ARBA" id="ARBA00022989"/>
    </source>
</evidence>
<feature type="transmembrane region" description="Helical" evidence="6">
    <location>
        <begin position="15"/>
        <end position="37"/>
    </location>
</feature>
<keyword evidence="2 6" id="KW-0812">Transmembrane</keyword>
<reference evidence="9" key="1">
    <citation type="submission" date="2025-08" db="UniProtKB">
        <authorList>
            <consortium name="RefSeq"/>
        </authorList>
    </citation>
    <scope>IDENTIFICATION</scope>
</reference>
<evidence type="ECO:0000256" key="5">
    <source>
        <dbReference type="SAM" id="MobiDB-lite"/>
    </source>
</evidence>
<dbReference type="SUPFAM" id="SSF103473">
    <property type="entry name" value="MFS general substrate transporter"/>
    <property type="match status" value="1"/>
</dbReference>
<feature type="transmembrane region" description="Helical" evidence="6">
    <location>
        <begin position="109"/>
        <end position="129"/>
    </location>
</feature>
<evidence type="ECO:0000313" key="9">
    <source>
        <dbReference type="RefSeq" id="XP_003744797.1"/>
    </source>
</evidence>
<dbReference type="InterPro" id="IPR005828">
    <property type="entry name" value="MFS_sugar_transport-like"/>
</dbReference>
<dbReference type="RefSeq" id="XP_003744797.1">
    <property type="nucleotide sequence ID" value="XM_003744749.1"/>
</dbReference>
<dbReference type="AlphaFoldDB" id="A0AAJ6QUW4"/>
<evidence type="ECO:0000313" key="8">
    <source>
        <dbReference type="Proteomes" id="UP000694867"/>
    </source>
</evidence>
<feature type="transmembrane region" description="Helical" evidence="6">
    <location>
        <begin position="368"/>
        <end position="393"/>
    </location>
</feature>
<evidence type="ECO:0000256" key="6">
    <source>
        <dbReference type="SAM" id="Phobius"/>
    </source>
</evidence>
<feature type="region of interest" description="Disordered" evidence="5">
    <location>
        <begin position="495"/>
        <end position="534"/>
    </location>
</feature>
<feature type="domain" description="Major facilitator superfamily (MFS) profile" evidence="7">
    <location>
        <begin position="15"/>
        <end position="476"/>
    </location>
</feature>
<dbReference type="Proteomes" id="UP000694867">
    <property type="component" value="Unplaced"/>
</dbReference>
<dbReference type="GO" id="GO:0022857">
    <property type="term" value="F:transmembrane transporter activity"/>
    <property type="evidence" value="ECO:0007669"/>
    <property type="project" value="InterPro"/>
</dbReference>
<dbReference type="Pfam" id="PF00083">
    <property type="entry name" value="Sugar_tr"/>
    <property type="match status" value="1"/>
</dbReference>
<accession>A0AAJ6QUW4</accession>
<comment type="subcellular location">
    <subcellularLocation>
        <location evidence="1">Membrane</location>
        <topology evidence="1">Multi-pass membrane protein</topology>
    </subcellularLocation>
</comment>
<sequence>MEEIFREVGPWHTRIFLIAILGHVPFGLFVMSMSFMAPKLDFTCKTWAITLPPEPAVNSTYNRCYFKDDEQVIKCIEWDYDHRIHKRTLIEEWNAVCDRAWIVSLAQGMLMLGMLVGCFVFALVSDWYGRKPSFIAAQVITIMSGFASSFTPAFGWFCFLRFIAAMGHGGKRMANTLAVESVGSGQRAVVTVGQDLGWCIGMLATPLVTYFVRDWVWIQRLVVLPEFFFLYLAIVVDESPKWLLSAGRFEEARQILHQIVERNKLDPNIDVDLIVETTRGALMHETHMKKGSIRDLLREKHIMILTTSFWIQFLVVILVYYQMIYYIVEISEDSYLSVIYMGLIEIPATLSAWYIVKTYHRKPVYNFFYTSAIIATAALMSCPEGAATIKMLIANVGKLAFIVLYNCLAVHVAECYPTKVRSVAIGTSQTASRIGAVVAPFLLAFSIITAEWVPLALALVLTAIAAFCSLSLPETFGKELPNTFHEMKILLHTERKSRRTEEMEATESKTKELAQTRSTDAKTANNEQRTLPTS</sequence>
<feature type="compositionally biased region" description="Polar residues" evidence="5">
    <location>
        <begin position="515"/>
        <end position="534"/>
    </location>
</feature>
<feature type="transmembrane region" description="Helical" evidence="6">
    <location>
        <begin position="302"/>
        <end position="328"/>
    </location>
</feature>
<dbReference type="Gene3D" id="1.20.1250.20">
    <property type="entry name" value="MFS general substrate transporter like domains"/>
    <property type="match status" value="1"/>
</dbReference>
<name>A0AAJ6QUW4_9ACAR</name>
<feature type="transmembrane region" description="Helical" evidence="6">
    <location>
        <begin position="430"/>
        <end position="448"/>
    </location>
</feature>
<feature type="transmembrane region" description="Helical" evidence="6">
    <location>
        <begin position="399"/>
        <end position="418"/>
    </location>
</feature>
<feature type="transmembrane region" description="Helical" evidence="6">
    <location>
        <begin position="334"/>
        <end position="356"/>
    </location>
</feature>
<gene>
    <name evidence="9" type="primary">LOC100897401</name>
</gene>
<feature type="transmembrane region" description="Helical" evidence="6">
    <location>
        <begin position="135"/>
        <end position="163"/>
    </location>
</feature>
<evidence type="ECO:0000259" key="7">
    <source>
        <dbReference type="PROSITE" id="PS50850"/>
    </source>
</evidence>
<proteinExistence type="predicted"/>
<evidence type="ECO:0000256" key="1">
    <source>
        <dbReference type="ARBA" id="ARBA00004141"/>
    </source>
</evidence>
<dbReference type="InterPro" id="IPR036259">
    <property type="entry name" value="MFS_trans_sf"/>
</dbReference>
<keyword evidence="8" id="KW-1185">Reference proteome</keyword>